<feature type="transmembrane region" description="Helical" evidence="7">
    <location>
        <begin position="816"/>
        <end position="836"/>
    </location>
</feature>
<dbReference type="Pfam" id="PF12704">
    <property type="entry name" value="MacB_PCD"/>
    <property type="match status" value="2"/>
</dbReference>
<evidence type="ECO:0000256" key="5">
    <source>
        <dbReference type="ARBA" id="ARBA00023136"/>
    </source>
</evidence>
<comment type="caution">
    <text evidence="10">The sequence shown here is derived from an EMBL/GenBank/DDBJ whole genome shotgun (WGS) entry which is preliminary data.</text>
</comment>
<evidence type="ECO:0000256" key="3">
    <source>
        <dbReference type="ARBA" id="ARBA00022692"/>
    </source>
</evidence>
<reference evidence="10 11" key="1">
    <citation type="submission" date="2018-03" db="EMBL/GenBank/DDBJ databases">
        <title>Bioinformatic expansion and discovery of thiopeptide antibiotics.</title>
        <authorList>
            <person name="Schwalen C.J."/>
            <person name="Hudson G.A."/>
            <person name="Mitchell D.A."/>
        </authorList>
    </citation>
    <scope>NUCLEOTIDE SEQUENCE [LARGE SCALE GENOMIC DNA]</scope>
    <source>
        <strain evidence="10 11">NRRL 8041</strain>
    </source>
</reference>
<evidence type="ECO:0000256" key="6">
    <source>
        <dbReference type="ARBA" id="ARBA00038076"/>
    </source>
</evidence>
<evidence type="ECO:0000256" key="4">
    <source>
        <dbReference type="ARBA" id="ARBA00022989"/>
    </source>
</evidence>
<keyword evidence="3 7" id="KW-0812">Transmembrane</keyword>
<sequence>MMKLAWANVVHRASRLLLPGLAVALGVAFVAGTLMVTDTMRAALLDQLTRTSATLDVVVERQPQDVAGSARTVPAALLDEVATVDGVAAAHGQVWGPVKAARPDGRTLAAAPSRTQLIGIADESQLWDVRFVRGQAPAGPTDIAIDRDTASEQRIGIGDQLLLTAGSDARPQPYTVTGLMDVDTRRDDLGDGVVVGTTDAVAVQLLRATAFGRIETVAASGLSQEALRDRLVAQLGDRYAVRTGAAVRAQEARDAARDLDGFSNALLVFAGITTIVAGVVAYNTFSVLLAQRLRETALLRCVGATRRQVRVGALGESALLGFLASVVGLVLGLGAARVLLRVFGSGEGIDVGGATPLLEPRTALVAFVLGPVVAMLAAVGPTLKASRIRPVEALRDAAPPPVRSAGRRLRTATVLAALAAVLVVGGVVAARTLAQPGRLPIAAVVVGALALITAVLIFAPLAIPRLGSAAGRILGRILGHPGRLAGENARRNPERTATTAAALCIGLTLVTVVSTIAAAATRSIEEDFAQNFPFAYTLRVDSATPMASTDVMAALQGRPEVGAVVGARGPSSATEVIVNGRAIRMKGVDDTVARAAPTAVAEGSLRGFGPGKVALEAKLARQLRVEVGDRLTARSANGTELTLSVAALLDAMSPLGPFAVSGNDLTRVAPGLPVSAVYVTQASGATDAALRRAVTDVVAGQPAITPVSSAQSIKQWTEAMSTLRGLLLSLLGLSVLIAFFSVANTLSLSIVERTRESGLLRALGLTRRQLSRTLMAEGFFVVTLGAAAGIVLGVGLGWAVAAAMNWSLTAVLSFPAAQIALFAVMALVVGLLATALPARRVGRSPITLMLARE</sequence>
<evidence type="ECO:0000313" key="11">
    <source>
        <dbReference type="Proteomes" id="UP000248333"/>
    </source>
</evidence>
<evidence type="ECO:0008006" key="12">
    <source>
        <dbReference type="Google" id="ProtNLM"/>
    </source>
</evidence>
<dbReference type="EMBL" id="PYBV01000001">
    <property type="protein sequence ID" value="PYC76427.1"/>
    <property type="molecule type" value="Genomic_DNA"/>
</dbReference>
<dbReference type="RefSeq" id="WP_110561528.1">
    <property type="nucleotide sequence ID" value="NZ_PYBV01000001.1"/>
</dbReference>
<feature type="transmembrane region" description="Helical" evidence="7">
    <location>
        <begin position="726"/>
        <end position="751"/>
    </location>
</feature>
<feature type="transmembrane region" description="Helical" evidence="7">
    <location>
        <begin position="266"/>
        <end position="290"/>
    </location>
</feature>
<evidence type="ECO:0000256" key="7">
    <source>
        <dbReference type="SAM" id="Phobius"/>
    </source>
</evidence>
<evidence type="ECO:0000256" key="1">
    <source>
        <dbReference type="ARBA" id="ARBA00004651"/>
    </source>
</evidence>
<comment type="subcellular location">
    <subcellularLocation>
        <location evidence="1">Cell membrane</location>
        <topology evidence="1">Multi-pass membrane protein</topology>
    </subcellularLocation>
</comment>
<gene>
    <name evidence="10" type="ORF">C7C45_00040</name>
</gene>
<evidence type="ECO:0000259" key="9">
    <source>
        <dbReference type="Pfam" id="PF12704"/>
    </source>
</evidence>
<feature type="domain" description="MacB-like periplasmic core" evidence="9">
    <location>
        <begin position="496"/>
        <end position="696"/>
    </location>
</feature>
<feature type="domain" description="ABC3 transporter permease C-terminal" evidence="8">
    <location>
        <begin position="730"/>
        <end position="845"/>
    </location>
</feature>
<feature type="domain" description="ABC3 transporter permease C-terminal" evidence="8">
    <location>
        <begin position="268"/>
        <end position="389"/>
    </location>
</feature>
<dbReference type="GO" id="GO:0005886">
    <property type="term" value="C:plasma membrane"/>
    <property type="evidence" value="ECO:0007669"/>
    <property type="project" value="UniProtKB-SubCell"/>
</dbReference>
<evidence type="ECO:0000256" key="2">
    <source>
        <dbReference type="ARBA" id="ARBA00022475"/>
    </source>
</evidence>
<accession>A0A318NQY6</accession>
<dbReference type="PANTHER" id="PTHR30572">
    <property type="entry name" value="MEMBRANE COMPONENT OF TRANSPORTER-RELATED"/>
    <property type="match status" value="1"/>
</dbReference>
<feature type="transmembrane region" description="Helical" evidence="7">
    <location>
        <begin position="778"/>
        <end position="804"/>
    </location>
</feature>
<evidence type="ECO:0000259" key="8">
    <source>
        <dbReference type="Pfam" id="PF02687"/>
    </source>
</evidence>
<feature type="transmembrane region" description="Helical" evidence="7">
    <location>
        <begin position="360"/>
        <end position="379"/>
    </location>
</feature>
<dbReference type="OrthoDB" id="9780560at2"/>
<dbReference type="Pfam" id="PF02687">
    <property type="entry name" value="FtsX"/>
    <property type="match status" value="2"/>
</dbReference>
<name>A0A318NQY6_9ACTN</name>
<feature type="domain" description="MacB-like periplasmic core" evidence="9">
    <location>
        <begin position="21"/>
        <end position="232"/>
    </location>
</feature>
<dbReference type="GO" id="GO:0022857">
    <property type="term" value="F:transmembrane transporter activity"/>
    <property type="evidence" value="ECO:0007669"/>
    <property type="project" value="TreeGrafter"/>
</dbReference>
<dbReference type="Proteomes" id="UP000248333">
    <property type="component" value="Unassembled WGS sequence"/>
</dbReference>
<proteinExistence type="inferred from homology"/>
<keyword evidence="4 7" id="KW-1133">Transmembrane helix</keyword>
<dbReference type="InterPro" id="IPR003838">
    <property type="entry name" value="ABC3_permease_C"/>
</dbReference>
<dbReference type="PANTHER" id="PTHR30572:SF4">
    <property type="entry name" value="ABC TRANSPORTER PERMEASE YTRF"/>
    <property type="match status" value="1"/>
</dbReference>
<comment type="similarity">
    <text evidence="6">Belongs to the ABC-4 integral membrane protein family.</text>
</comment>
<dbReference type="InterPro" id="IPR025857">
    <property type="entry name" value="MacB_PCD"/>
</dbReference>
<organism evidence="10 11">
    <name type="scientific">Micromonospora arborensis</name>
    <dbReference type="NCBI Taxonomy" id="2116518"/>
    <lineage>
        <taxon>Bacteria</taxon>
        <taxon>Bacillati</taxon>
        <taxon>Actinomycetota</taxon>
        <taxon>Actinomycetes</taxon>
        <taxon>Micromonosporales</taxon>
        <taxon>Micromonosporaceae</taxon>
        <taxon>Micromonospora</taxon>
    </lineage>
</organism>
<keyword evidence="5 7" id="KW-0472">Membrane</keyword>
<keyword evidence="2" id="KW-1003">Cell membrane</keyword>
<dbReference type="AlphaFoldDB" id="A0A318NQY6"/>
<feature type="transmembrane region" description="Helical" evidence="7">
    <location>
        <begin position="439"/>
        <end position="463"/>
    </location>
</feature>
<dbReference type="InterPro" id="IPR050250">
    <property type="entry name" value="Macrolide_Exporter_MacB"/>
</dbReference>
<feature type="transmembrane region" description="Helical" evidence="7">
    <location>
        <begin position="412"/>
        <end position="433"/>
    </location>
</feature>
<feature type="transmembrane region" description="Helical" evidence="7">
    <location>
        <begin position="311"/>
        <end position="340"/>
    </location>
</feature>
<protein>
    <recommendedName>
        <fullName evidence="12">ABC transporter permease</fullName>
    </recommendedName>
</protein>
<evidence type="ECO:0000313" key="10">
    <source>
        <dbReference type="EMBL" id="PYC76427.1"/>
    </source>
</evidence>
<keyword evidence="11" id="KW-1185">Reference proteome</keyword>
<feature type="transmembrane region" description="Helical" evidence="7">
    <location>
        <begin position="500"/>
        <end position="520"/>
    </location>
</feature>